<keyword evidence="2" id="KW-1185">Reference proteome</keyword>
<gene>
    <name evidence="1" type="ORF">KSX_90300</name>
</gene>
<protein>
    <submittedName>
        <fullName evidence="1">Uncharacterized protein</fullName>
    </submittedName>
</protein>
<evidence type="ECO:0000313" key="2">
    <source>
        <dbReference type="Proteomes" id="UP000612362"/>
    </source>
</evidence>
<proteinExistence type="predicted"/>
<accession>A0A8J3I5T7</accession>
<dbReference type="EMBL" id="BNJF01000009">
    <property type="protein sequence ID" value="GHO50867.1"/>
    <property type="molecule type" value="Genomic_DNA"/>
</dbReference>
<dbReference type="Proteomes" id="UP000612362">
    <property type="component" value="Unassembled WGS sequence"/>
</dbReference>
<organism evidence="1 2">
    <name type="scientific">Ktedonospora formicarum</name>
    <dbReference type="NCBI Taxonomy" id="2778364"/>
    <lineage>
        <taxon>Bacteria</taxon>
        <taxon>Bacillati</taxon>
        <taxon>Chloroflexota</taxon>
        <taxon>Ktedonobacteria</taxon>
        <taxon>Ktedonobacterales</taxon>
        <taxon>Ktedonobacteraceae</taxon>
        <taxon>Ktedonospora</taxon>
    </lineage>
</organism>
<evidence type="ECO:0000313" key="1">
    <source>
        <dbReference type="EMBL" id="GHO50867.1"/>
    </source>
</evidence>
<comment type="caution">
    <text evidence="1">The sequence shown here is derived from an EMBL/GenBank/DDBJ whole genome shotgun (WGS) entry which is preliminary data.</text>
</comment>
<name>A0A8J3I5T7_9CHLR</name>
<reference evidence="1" key="1">
    <citation type="submission" date="2020-10" db="EMBL/GenBank/DDBJ databases">
        <title>Taxonomic study of unclassified bacteria belonging to the class Ktedonobacteria.</title>
        <authorList>
            <person name="Yabe S."/>
            <person name="Wang C.M."/>
            <person name="Zheng Y."/>
            <person name="Sakai Y."/>
            <person name="Cavaletti L."/>
            <person name="Monciardini P."/>
            <person name="Donadio S."/>
        </authorList>
    </citation>
    <scope>NUCLEOTIDE SEQUENCE</scope>
    <source>
        <strain evidence="1">SOSP1-1</strain>
    </source>
</reference>
<dbReference type="AlphaFoldDB" id="A0A8J3I5T7"/>
<dbReference type="RefSeq" id="WP_220199822.1">
    <property type="nucleotide sequence ID" value="NZ_BNJF01000009.1"/>
</dbReference>
<sequence>MVEQEAKKVRAIATWLAIDRGGERFQMAKITLHGPDVYFEAASESVHISRPGTPFRAHWGGHATSQ</sequence>